<name>A0ABT1GVP3_9NOCA</name>
<comment type="caution">
    <text evidence="2">The sequence shown here is derived from an EMBL/GenBank/DDBJ whole genome shotgun (WGS) entry which is preliminary data.</text>
</comment>
<reference evidence="2 3" key="1">
    <citation type="submission" date="2022-06" db="EMBL/GenBank/DDBJ databases">
        <title>Genomic Encyclopedia of Archaeal and Bacterial Type Strains, Phase II (KMG-II): from individual species to whole genera.</title>
        <authorList>
            <person name="Goeker M."/>
        </authorList>
    </citation>
    <scope>NUCLEOTIDE SEQUENCE [LARGE SCALE GENOMIC DNA]</scope>
    <source>
        <strain evidence="2 3">DSM 45037</strain>
    </source>
</reference>
<keyword evidence="1" id="KW-1133">Transmembrane helix</keyword>
<feature type="transmembrane region" description="Helical" evidence="1">
    <location>
        <begin position="31"/>
        <end position="46"/>
    </location>
</feature>
<dbReference type="Proteomes" id="UP001205740">
    <property type="component" value="Unassembled WGS sequence"/>
</dbReference>
<organism evidence="2 3">
    <name type="scientific">Williamsia serinedens</name>
    <dbReference type="NCBI Taxonomy" id="391736"/>
    <lineage>
        <taxon>Bacteria</taxon>
        <taxon>Bacillati</taxon>
        <taxon>Actinomycetota</taxon>
        <taxon>Actinomycetes</taxon>
        <taxon>Mycobacteriales</taxon>
        <taxon>Nocardiaceae</taxon>
        <taxon>Williamsia</taxon>
    </lineage>
</organism>
<accession>A0ABT1GVP3</accession>
<protein>
    <recommendedName>
        <fullName evidence="4">Secreted protein</fullName>
    </recommendedName>
</protein>
<dbReference type="RefSeq" id="WP_253652661.1">
    <property type="nucleotide sequence ID" value="NZ_BAAAOE010000004.1"/>
</dbReference>
<evidence type="ECO:0000313" key="2">
    <source>
        <dbReference type="EMBL" id="MCP2159047.1"/>
    </source>
</evidence>
<evidence type="ECO:0000313" key="3">
    <source>
        <dbReference type="Proteomes" id="UP001205740"/>
    </source>
</evidence>
<evidence type="ECO:0008006" key="4">
    <source>
        <dbReference type="Google" id="ProtNLM"/>
    </source>
</evidence>
<keyword evidence="1" id="KW-0812">Transmembrane</keyword>
<dbReference type="EMBL" id="JAMTCG010000001">
    <property type="protein sequence ID" value="MCP2159047.1"/>
    <property type="molecule type" value="Genomic_DNA"/>
</dbReference>
<sequence>MWWKIALAVVAVWLLFGLVVALVKGVAALAVIALVVIGAVSVYRWATRPARDEVTKTPV</sequence>
<keyword evidence="3" id="KW-1185">Reference proteome</keyword>
<evidence type="ECO:0000256" key="1">
    <source>
        <dbReference type="SAM" id="Phobius"/>
    </source>
</evidence>
<proteinExistence type="predicted"/>
<keyword evidence="1" id="KW-0472">Membrane</keyword>
<gene>
    <name evidence="2" type="ORF">LX12_000211</name>
</gene>